<dbReference type="Proteomes" id="UP000019118">
    <property type="component" value="Unassembled WGS sequence"/>
</dbReference>
<reference evidence="1" key="2">
    <citation type="submission" date="2024-08" db="UniProtKB">
        <authorList>
            <consortium name="EnsemblMetazoa"/>
        </authorList>
    </citation>
    <scope>IDENTIFICATION</scope>
</reference>
<organism evidence="1 2">
    <name type="scientific">Dendroctonus ponderosae</name>
    <name type="common">Mountain pine beetle</name>
    <dbReference type="NCBI Taxonomy" id="77166"/>
    <lineage>
        <taxon>Eukaryota</taxon>
        <taxon>Metazoa</taxon>
        <taxon>Ecdysozoa</taxon>
        <taxon>Arthropoda</taxon>
        <taxon>Hexapoda</taxon>
        <taxon>Insecta</taxon>
        <taxon>Pterygota</taxon>
        <taxon>Neoptera</taxon>
        <taxon>Endopterygota</taxon>
        <taxon>Coleoptera</taxon>
        <taxon>Polyphaga</taxon>
        <taxon>Cucujiformia</taxon>
        <taxon>Curculionidae</taxon>
        <taxon>Scolytinae</taxon>
        <taxon>Dendroctonus</taxon>
    </lineage>
</organism>
<protein>
    <recommendedName>
        <fullName evidence="3">Reverse transcriptase domain-containing protein</fullName>
    </recommendedName>
</protein>
<dbReference type="PANTHER" id="PTHR47027:SF30">
    <property type="entry name" value="THAP-TYPE DOMAIN-CONTAINING PROTEIN"/>
    <property type="match status" value="1"/>
</dbReference>
<evidence type="ECO:0008006" key="3">
    <source>
        <dbReference type="Google" id="ProtNLM"/>
    </source>
</evidence>
<dbReference type="EnsemblMetazoa" id="XM_019905374.1">
    <property type="protein sequence ID" value="XP_019760933.1"/>
    <property type="gene ID" value="LOC109538231"/>
</dbReference>
<evidence type="ECO:0000313" key="1">
    <source>
        <dbReference type="EnsemblMetazoa" id="XP_019760933.1"/>
    </source>
</evidence>
<reference evidence="2" key="1">
    <citation type="journal article" date="2013" name="Genome Biol.">
        <title>Draft genome of the mountain pine beetle, Dendroctonus ponderosae Hopkins, a major forest pest.</title>
        <authorList>
            <person name="Keeling C.I."/>
            <person name="Yuen M.M."/>
            <person name="Liao N.Y."/>
            <person name="Docking T.R."/>
            <person name="Chan S.K."/>
            <person name="Taylor G.A."/>
            <person name="Palmquist D.L."/>
            <person name="Jackman S.D."/>
            <person name="Nguyen A."/>
            <person name="Li M."/>
            <person name="Henderson H."/>
            <person name="Janes J.K."/>
            <person name="Zhao Y."/>
            <person name="Pandoh P."/>
            <person name="Moore R."/>
            <person name="Sperling F.A."/>
            <person name="Huber D.P."/>
            <person name="Birol I."/>
            <person name="Jones S.J."/>
            <person name="Bohlmann J."/>
        </authorList>
    </citation>
    <scope>NUCLEOTIDE SEQUENCE</scope>
</reference>
<keyword evidence="2" id="KW-1185">Reference proteome</keyword>
<sequence length="248" mass="28574">MEEIVRSVRGLKGYKMGDAEIQIMCYADHAALIAEGEDDLQRLLHLFNLKAKSLNMEISPTKTKCLKTSKTPLRSQLELDGRVIEQKIKFNYLRVELSGFGDTEAEVRYQATKAIRIAGCLNAIWCNRRMGTDSKSRIYKIVVRPMMTYTAETRPETMKTKRLLETAEMKILRRITGKTLLDRARSKDIRTACNVKNINEWVANRKKEWNEHISRMDHHRLVRIAREVHIGTKRRCAPGNDGATASRK</sequence>
<dbReference type="AlphaFoldDB" id="A0AAR5PIR3"/>
<accession>A0AAR5PIR3</accession>
<evidence type="ECO:0000313" key="2">
    <source>
        <dbReference type="Proteomes" id="UP000019118"/>
    </source>
</evidence>
<dbReference type="PANTHER" id="PTHR47027">
    <property type="entry name" value="REVERSE TRANSCRIPTASE DOMAIN-CONTAINING PROTEIN"/>
    <property type="match status" value="1"/>
</dbReference>
<name>A0AAR5PIR3_DENPD</name>
<proteinExistence type="predicted"/>